<protein>
    <recommendedName>
        <fullName evidence="2">CID domain-containing protein</fullName>
    </recommendedName>
</protein>
<gene>
    <name evidence="3" type="ORF">AYI68_g6617</name>
</gene>
<evidence type="ECO:0000313" key="3">
    <source>
        <dbReference type="EMBL" id="OLY79318.1"/>
    </source>
</evidence>
<feature type="compositionally biased region" description="Polar residues" evidence="1">
    <location>
        <begin position="162"/>
        <end position="175"/>
    </location>
</feature>
<comment type="caution">
    <text evidence="3">The sequence shown here is derived from an EMBL/GenBank/DDBJ whole genome shotgun (WGS) entry which is preliminary data.</text>
</comment>
<accession>A0A1R0GR40</accession>
<reference evidence="3 4" key="1">
    <citation type="journal article" date="2016" name="Mol. Biol. Evol.">
        <title>Genome-Wide Survey of Gut Fungi (Harpellales) Reveals the First Horizontally Transferred Ubiquitin Gene from a Mosquito Host.</title>
        <authorList>
            <person name="Wang Y."/>
            <person name="White M.M."/>
            <person name="Kvist S."/>
            <person name="Moncalvo J.M."/>
        </authorList>
    </citation>
    <scope>NUCLEOTIDE SEQUENCE [LARGE SCALE GENOMIC DNA]</scope>
    <source>
        <strain evidence="3 4">ALG-7-W6</strain>
    </source>
</reference>
<sequence length="278" mass="30579">MENSPSKEELFIINKLVEAELSNPAVVEIETSKLIYNSLKTESEYYSFVYALASEAFKREDHLQKLHCLYIINDIVFRAARDKNSIPLISILDSIPSLLVSLNSLPNDHPNSITLKFDKVLNLWIDKSAYSASQIAKVKASLIIPSTTLPNLPKITIKHNHPSNTNIPPVNYPSNSPIPPQSYIDQLANSNSTDPSPLDSNVPKDITPKAQIIKSSPSVSSTTLHPDSNASYPPPLHIHHPLPTTSAVPSSLCHIPNNPPPTSSSSNLTNQFYSQPFS</sequence>
<dbReference type="InterPro" id="IPR008942">
    <property type="entry name" value="ENTH_VHS"/>
</dbReference>
<keyword evidence="4" id="KW-1185">Reference proteome</keyword>
<name>A0A1R0GR40_9FUNG</name>
<dbReference type="EMBL" id="LSSL01004634">
    <property type="protein sequence ID" value="OLY79318.1"/>
    <property type="molecule type" value="Genomic_DNA"/>
</dbReference>
<dbReference type="Pfam" id="PF04818">
    <property type="entry name" value="CID"/>
    <property type="match status" value="1"/>
</dbReference>
<proteinExistence type="predicted"/>
<dbReference type="InterPro" id="IPR006569">
    <property type="entry name" value="CID_dom"/>
</dbReference>
<evidence type="ECO:0000259" key="2">
    <source>
        <dbReference type="Pfam" id="PF04818"/>
    </source>
</evidence>
<dbReference type="AlphaFoldDB" id="A0A1R0GR40"/>
<dbReference type="STRING" id="133383.A0A1R0GR40"/>
<feature type="domain" description="CID" evidence="2">
    <location>
        <begin position="45"/>
        <end position="137"/>
    </location>
</feature>
<feature type="compositionally biased region" description="Polar residues" evidence="1">
    <location>
        <begin position="183"/>
        <end position="199"/>
    </location>
</feature>
<feature type="compositionally biased region" description="Polar residues" evidence="1">
    <location>
        <begin position="213"/>
        <end position="231"/>
    </location>
</feature>
<dbReference type="Proteomes" id="UP000187455">
    <property type="component" value="Unassembled WGS sequence"/>
</dbReference>
<evidence type="ECO:0000256" key="1">
    <source>
        <dbReference type="SAM" id="MobiDB-lite"/>
    </source>
</evidence>
<evidence type="ECO:0000313" key="4">
    <source>
        <dbReference type="Proteomes" id="UP000187455"/>
    </source>
</evidence>
<feature type="region of interest" description="Disordered" evidence="1">
    <location>
        <begin position="155"/>
        <end position="278"/>
    </location>
</feature>
<organism evidence="3 4">
    <name type="scientific">Smittium mucronatum</name>
    <dbReference type="NCBI Taxonomy" id="133383"/>
    <lineage>
        <taxon>Eukaryota</taxon>
        <taxon>Fungi</taxon>
        <taxon>Fungi incertae sedis</taxon>
        <taxon>Zoopagomycota</taxon>
        <taxon>Kickxellomycotina</taxon>
        <taxon>Harpellomycetes</taxon>
        <taxon>Harpellales</taxon>
        <taxon>Legeriomycetaceae</taxon>
        <taxon>Smittium</taxon>
    </lineage>
</organism>
<dbReference type="Gene3D" id="1.25.40.90">
    <property type="match status" value="1"/>
</dbReference>